<gene>
    <name evidence="3" type="ORF">SAMN05216174_109235</name>
</gene>
<name>A0A1G6TP21_9PSEU</name>
<feature type="transmembrane region" description="Helical" evidence="1">
    <location>
        <begin position="39"/>
        <end position="63"/>
    </location>
</feature>
<proteinExistence type="predicted"/>
<feature type="signal peptide" evidence="2">
    <location>
        <begin position="1"/>
        <end position="23"/>
    </location>
</feature>
<sequence length="137" mass="14147">MRTVRILLGLAGLAALAFGATLAADFGMASWRDTGQALAFFVGGPLAHDAVVAPLVGAIGLVIARRLPPAWRAPVAAGAVASGVLILLAVPLLWRPFGVPTNPGLHDRNYWLGLGIALAVVWLIAVTAAVLSQRRPS</sequence>
<dbReference type="RefSeq" id="WP_091453019.1">
    <property type="nucleotide sequence ID" value="NZ_FMZZ01000009.1"/>
</dbReference>
<accession>A0A1G6TP21</accession>
<evidence type="ECO:0000256" key="2">
    <source>
        <dbReference type="SAM" id="SignalP"/>
    </source>
</evidence>
<evidence type="ECO:0000256" key="1">
    <source>
        <dbReference type="SAM" id="Phobius"/>
    </source>
</evidence>
<feature type="chain" id="PRO_5038902878" evidence="2">
    <location>
        <begin position="24"/>
        <end position="137"/>
    </location>
</feature>
<keyword evidence="4" id="KW-1185">Reference proteome</keyword>
<feature type="transmembrane region" description="Helical" evidence="1">
    <location>
        <begin position="110"/>
        <end position="131"/>
    </location>
</feature>
<dbReference type="Proteomes" id="UP000199501">
    <property type="component" value="Unassembled WGS sequence"/>
</dbReference>
<keyword evidence="1" id="KW-0812">Transmembrane</keyword>
<reference evidence="4" key="1">
    <citation type="submission" date="2016-10" db="EMBL/GenBank/DDBJ databases">
        <authorList>
            <person name="Varghese N."/>
            <person name="Submissions S."/>
        </authorList>
    </citation>
    <scope>NUCLEOTIDE SEQUENCE [LARGE SCALE GENOMIC DNA]</scope>
    <source>
        <strain evidence="4">IBRC-M 10403</strain>
    </source>
</reference>
<keyword evidence="1" id="KW-0472">Membrane</keyword>
<dbReference type="OrthoDB" id="3630320at2"/>
<protein>
    <submittedName>
        <fullName evidence="3">Uncharacterized protein</fullName>
    </submittedName>
</protein>
<evidence type="ECO:0000313" key="3">
    <source>
        <dbReference type="EMBL" id="SDD30624.1"/>
    </source>
</evidence>
<feature type="transmembrane region" description="Helical" evidence="1">
    <location>
        <begin position="75"/>
        <end position="94"/>
    </location>
</feature>
<dbReference type="AlphaFoldDB" id="A0A1G6TP21"/>
<evidence type="ECO:0000313" key="4">
    <source>
        <dbReference type="Proteomes" id="UP000199501"/>
    </source>
</evidence>
<organism evidence="3 4">
    <name type="scientific">Actinokineospora iranica</name>
    <dbReference type="NCBI Taxonomy" id="1271860"/>
    <lineage>
        <taxon>Bacteria</taxon>
        <taxon>Bacillati</taxon>
        <taxon>Actinomycetota</taxon>
        <taxon>Actinomycetes</taxon>
        <taxon>Pseudonocardiales</taxon>
        <taxon>Pseudonocardiaceae</taxon>
        <taxon>Actinokineospora</taxon>
    </lineage>
</organism>
<dbReference type="STRING" id="1271860.SAMN05216174_109235"/>
<keyword evidence="2" id="KW-0732">Signal</keyword>
<dbReference type="EMBL" id="FMZZ01000009">
    <property type="protein sequence ID" value="SDD30624.1"/>
    <property type="molecule type" value="Genomic_DNA"/>
</dbReference>
<keyword evidence="1" id="KW-1133">Transmembrane helix</keyword>